<comment type="caution">
    <text evidence="1">The sequence shown here is derived from an EMBL/GenBank/DDBJ whole genome shotgun (WGS) entry which is preliminary data.</text>
</comment>
<evidence type="ECO:0000313" key="2">
    <source>
        <dbReference type="Proteomes" id="UP001203665"/>
    </source>
</evidence>
<organism evidence="1 2">
    <name type="scientific">Alkalicoccobacillus plakortidis</name>
    <dbReference type="NCBI Taxonomy" id="444060"/>
    <lineage>
        <taxon>Bacteria</taxon>
        <taxon>Bacillati</taxon>
        <taxon>Bacillota</taxon>
        <taxon>Bacilli</taxon>
        <taxon>Bacillales</taxon>
        <taxon>Bacillaceae</taxon>
        <taxon>Alkalicoccobacillus</taxon>
    </lineage>
</organism>
<dbReference type="RefSeq" id="WP_251610008.1">
    <property type="nucleotide sequence ID" value="NZ_JAMQJY010000002.1"/>
</dbReference>
<evidence type="ECO:0000313" key="1">
    <source>
        <dbReference type="EMBL" id="MCM2676865.1"/>
    </source>
</evidence>
<protein>
    <submittedName>
        <fullName evidence="1">Uncharacterized protein</fullName>
    </submittedName>
</protein>
<sequence length="219" mass="26386">MIDYPSFHLMQFFEGYVRNYRRLNLSLQHNRSMFTSREIDYFARLGEWLGFESYIEDSKINKLDGRSRPMDLSWWKMDARIDKENYISLSMHLERENLSKKDEETIEKLFTETEEGYHPEHVIGIQYVDDFERIDYLNQMVLSRNEKLGSHALMIYRYYDQLHDLDRIKAYVFDPQSCTETRHAIAKLDQSQFWYMCFEEEWENSLGGNRAGEEVCVSS</sequence>
<name>A0ABT0XLS9_9BACI</name>
<reference evidence="1" key="1">
    <citation type="submission" date="2022-06" db="EMBL/GenBank/DDBJ databases">
        <title>Alkalicoccobacillus porphyridii sp. nov., isolated from a marine red alga, Porphyridium purpureum and reclassification of Shouchella plakortidis and Shouchella gibsonii as Alkalicoccobacillus plakortidis comb. nov. and Alkalicoccobacillus gibsonii comb. nov.</title>
        <authorList>
            <person name="Kim K.H."/>
            <person name="Lee J.K."/>
            <person name="Han D.M."/>
            <person name="Baek J.H."/>
            <person name="Jeon C.O."/>
        </authorList>
    </citation>
    <scope>NUCLEOTIDE SEQUENCE</scope>
    <source>
        <strain evidence="1">DSM 19153</strain>
    </source>
</reference>
<keyword evidence="2" id="KW-1185">Reference proteome</keyword>
<gene>
    <name evidence="1" type="ORF">NDM98_16375</name>
</gene>
<dbReference type="EMBL" id="JAMQJY010000002">
    <property type="protein sequence ID" value="MCM2676865.1"/>
    <property type="molecule type" value="Genomic_DNA"/>
</dbReference>
<dbReference type="Proteomes" id="UP001203665">
    <property type="component" value="Unassembled WGS sequence"/>
</dbReference>
<accession>A0ABT0XLS9</accession>
<proteinExistence type="predicted"/>